<dbReference type="RefSeq" id="WP_368643309.1">
    <property type="nucleotide sequence ID" value="NZ_CP158252.1"/>
</dbReference>
<dbReference type="PANTHER" id="PTHR45772:SF4">
    <property type="entry name" value="ABC TRANSPORTER ATP-BINDING PROTEIN"/>
    <property type="match status" value="1"/>
</dbReference>
<evidence type="ECO:0000256" key="9">
    <source>
        <dbReference type="SAM" id="Phobius"/>
    </source>
</evidence>
<dbReference type="InterPro" id="IPR043428">
    <property type="entry name" value="LivM-like"/>
</dbReference>
<dbReference type="Pfam" id="PF00005">
    <property type="entry name" value="ABC_tran"/>
    <property type="match status" value="1"/>
</dbReference>
<dbReference type="GO" id="GO:0015658">
    <property type="term" value="F:branched-chain amino acid transmembrane transporter activity"/>
    <property type="evidence" value="ECO:0007669"/>
    <property type="project" value="InterPro"/>
</dbReference>
<evidence type="ECO:0000256" key="7">
    <source>
        <dbReference type="ARBA" id="ARBA00022989"/>
    </source>
</evidence>
<feature type="transmembrane region" description="Helical" evidence="9">
    <location>
        <begin position="30"/>
        <end position="49"/>
    </location>
</feature>
<feature type="transmembrane region" description="Helical" evidence="9">
    <location>
        <begin position="197"/>
        <end position="223"/>
    </location>
</feature>
<keyword evidence="6 11" id="KW-0067">ATP-binding</keyword>
<keyword evidence="7 9" id="KW-1133">Transmembrane helix</keyword>
<evidence type="ECO:0000256" key="8">
    <source>
        <dbReference type="ARBA" id="ARBA00023136"/>
    </source>
</evidence>
<dbReference type="FunFam" id="3.40.50.300:FF:000421">
    <property type="entry name" value="Branched-chain amino acid ABC transporter ATP-binding protein"/>
    <property type="match status" value="1"/>
</dbReference>
<feature type="transmembrane region" description="Helical" evidence="9">
    <location>
        <begin position="280"/>
        <end position="301"/>
    </location>
</feature>
<evidence type="ECO:0000256" key="4">
    <source>
        <dbReference type="ARBA" id="ARBA00022692"/>
    </source>
</evidence>
<dbReference type="InterPro" id="IPR027417">
    <property type="entry name" value="P-loop_NTPase"/>
</dbReference>
<dbReference type="GO" id="GO:0005886">
    <property type="term" value="C:plasma membrane"/>
    <property type="evidence" value="ECO:0007669"/>
    <property type="project" value="UniProtKB-SubCell"/>
</dbReference>
<protein>
    <submittedName>
        <fullName evidence="11">Branched-chain amino acid ABC transporter ATP-binding protein/permease</fullName>
    </submittedName>
</protein>
<evidence type="ECO:0000259" key="10">
    <source>
        <dbReference type="PROSITE" id="PS50893"/>
    </source>
</evidence>
<dbReference type="InterPro" id="IPR051120">
    <property type="entry name" value="ABC_AA/LPS_Transport"/>
</dbReference>
<comment type="subcellular location">
    <subcellularLocation>
        <location evidence="1">Cell membrane</location>
        <topology evidence="1">Multi-pass membrane protein</topology>
    </subcellularLocation>
</comment>
<dbReference type="EMBL" id="CP158252">
    <property type="protein sequence ID" value="XDJ41671.1"/>
    <property type="molecule type" value="Genomic_DNA"/>
</dbReference>
<dbReference type="InterPro" id="IPR001851">
    <property type="entry name" value="ABC_transp_permease"/>
</dbReference>
<dbReference type="GO" id="GO:0005524">
    <property type="term" value="F:ATP binding"/>
    <property type="evidence" value="ECO:0007669"/>
    <property type="project" value="UniProtKB-KW"/>
</dbReference>
<dbReference type="InterPro" id="IPR037294">
    <property type="entry name" value="ABC_BtuC-like"/>
</dbReference>
<dbReference type="SUPFAM" id="SSF52540">
    <property type="entry name" value="P-loop containing nucleoside triphosphate hydrolases"/>
    <property type="match status" value="1"/>
</dbReference>
<evidence type="ECO:0000256" key="6">
    <source>
        <dbReference type="ARBA" id="ARBA00022840"/>
    </source>
</evidence>
<dbReference type="InterPro" id="IPR003593">
    <property type="entry name" value="AAA+_ATPase"/>
</dbReference>
<keyword evidence="8 9" id="KW-0472">Membrane</keyword>
<dbReference type="CDD" id="cd06581">
    <property type="entry name" value="TM_PBP1_LivM_like"/>
    <property type="match status" value="1"/>
</dbReference>
<feature type="transmembrane region" description="Helical" evidence="9">
    <location>
        <begin position="81"/>
        <end position="104"/>
    </location>
</feature>
<feature type="domain" description="ABC transporter" evidence="10">
    <location>
        <begin position="341"/>
        <end position="588"/>
    </location>
</feature>
<name>A0AB39CI65_9BURK</name>
<organism evidence="11">
    <name type="scientific">Castellaniella ginsengisoli</name>
    <dbReference type="NCBI Taxonomy" id="546114"/>
    <lineage>
        <taxon>Bacteria</taxon>
        <taxon>Pseudomonadati</taxon>
        <taxon>Pseudomonadota</taxon>
        <taxon>Betaproteobacteria</taxon>
        <taxon>Burkholderiales</taxon>
        <taxon>Alcaligenaceae</taxon>
        <taxon>Castellaniella</taxon>
    </lineage>
</organism>
<dbReference type="CDD" id="cd03219">
    <property type="entry name" value="ABC_Mj1267_LivG_branched"/>
    <property type="match status" value="1"/>
</dbReference>
<dbReference type="PANTHER" id="PTHR45772">
    <property type="entry name" value="CONSERVED COMPONENT OF ABC TRANSPORTER FOR NATURAL AMINO ACIDS-RELATED"/>
    <property type="match status" value="1"/>
</dbReference>
<dbReference type="GO" id="GO:0016887">
    <property type="term" value="F:ATP hydrolysis activity"/>
    <property type="evidence" value="ECO:0007669"/>
    <property type="project" value="InterPro"/>
</dbReference>
<keyword evidence="5" id="KW-0547">Nucleotide-binding</keyword>
<feature type="transmembrane region" description="Helical" evidence="9">
    <location>
        <begin position="156"/>
        <end position="176"/>
    </location>
</feature>
<dbReference type="Pfam" id="PF12399">
    <property type="entry name" value="BCA_ABC_TP_C"/>
    <property type="match status" value="1"/>
</dbReference>
<dbReference type="Pfam" id="PF02653">
    <property type="entry name" value="BPD_transp_2"/>
    <property type="match status" value="1"/>
</dbReference>
<dbReference type="Gene3D" id="3.40.50.300">
    <property type="entry name" value="P-loop containing nucleotide triphosphate hydrolases"/>
    <property type="match status" value="1"/>
</dbReference>
<keyword evidence="2" id="KW-0813">Transport</keyword>
<keyword evidence="3" id="KW-1003">Cell membrane</keyword>
<dbReference type="Gene3D" id="1.10.3470.10">
    <property type="entry name" value="ABC transporter involved in vitamin B12 uptake, BtuC"/>
    <property type="match status" value="1"/>
</dbReference>
<evidence type="ECO:0000256" key="1">
    <source>
        <dbReference type="ARBA" id="ARBA00004651"/>
    </source>
</evidence>
<gene>
    <name evidence="11" type="ORF">ABRY99_12165</name>
</gene>
<feature type="transmembrane region" description="Helical" evidence="9">
    <location>
        <begin position="229"/>
        <end position="249"/>
    </location>
</feature>
<proteinExistence type="predicted"/>
<evidence type="ECO:0000256" key="2">
    <source>
        <dbReference type="ARBA" id="ARBA00022448"/>
    </source>
</evidence>
<reference evidence="11" key="1">
    <citation type="submission" date="2024-05" db="EMBL/GenBank/DDBJ databases">
        <authorList>
            <person name="Luo Y.-C."/>
            <person name="Nicholds J."/>
            <person name="Mortimer T."/>
            <person name="Maboni G."/>
        </authorList>
    </citation>
    <scope>NUCLEOTIDE SEQUENCE</scope>
    <source>
        <strain evidence="11">153920</strain>
    </source>
</reference>
<evidence type="ECO:0000256" key="5">
    <source>
        <dbReference type="ARBA" id="ARBA00022741"/>
    </source>
</evidence>
<dbReference type="PROSITE" id="PS50893">
    <property type="entry name" value="ABC_TRANSPORTER_2"/>
    <property type="match status" value="1"/>
</dbReference>
<accession>A0AB39CI65</accession>
<dbReference type="SMART" id="SM00382">
    <property type="entry name" value="AAA"/>
    <property type="match status" value="1"/>
</dbReference>
<dbReference type="InterPro" id="IPR003439">
    <property type="entry name" value="ABC_transporter-like_ATP-bd"/>
</dbReference>
<dbReference type="InterPro" id="IPR032823">
    <property type="entry name" value="BCA_ABC_TP_C"/>
</dbReference>
<dbReference type="AlphaFoldDB" id="A0AB39CI65"/>
<sequence length="590" mass="63335">MTIKKILLPLCVAALFIGLAYSGLNDFYLLIIFNIGVYHIAATGFNILVGQAGQKSLGHAGLFGVGAYTVALLTVEYQVDPWLSLVAAVVVSAAFGIVVAIPALKVQGPSLAMVTIAFGLLIEKIVAEWTDVFKGQQGFYGIGAPMIGGMPLDSRQWVVVVVVLGLILYAMTSSLLDSRFGRAFAAVRTSEIAARSVGISVLRFKTLAFVISAVTCGLAGALVAQQNQYINSDFVNFNLSVFLLVLVLFGGRTPAGAFMGSVVLALIDALLARWPEVQHFVYGGILLFALYFMPDGIAGVVDAFKRRRGLVSHEDASDVDADEWSRSAPAAGAVESSRPLLEVTDLYKAYGGVVPTNKVSFTLRRGTITSLIGPNGAGKTTMLNLLSGLVPADAGNIVFQGRDVTNLQADRVAALGLGRTFQNLKLFHGLSALENVMVGLYRVQESGFLSNLLNLSSRRREEASVRTRAYSILKFCELEQYAHEEANSLPYGLQRRLEIARAVAAMPDVLLLDEPAAGLNPSETDELTHLIVKLKERGLTILLIEHHMDLVMAISDHIVALDYGTKIAAGLPDQIQRNPKVIEAYLGAPA</sequence>
<keyword evidence="4 9" id="KW-0812">Transmembrane</keyword>
<feature type="transmembrane region" description="Helical" evidence="9">
    <location>
        <begin position="56"/>
        <end position="75"/>
    </location>
</feature>
<evidence type="ECO:0000313" key="11">
    <source>
        <dbReference type="EMBL" id="XDJ41671.1"/>
    </source>
</evidence>
<evidence type="ECO:0000256" key="3">
    <source>
        <dbReference type="ARBA" id="ARBA00022475"/>
    </source>
</evidence>